<accession>A0A914DWT8</accession>
<feature type="chain" id="PRO_5036880105" evidence="2">
    <location>
        <begin position="18"/>
        <end position="173"/>
    </location>
</feature>
<dbReference type="GO" id="GO:0031012">
    <property type="term" value="C:extracellular matrix"/>
    <property type="evidence" value="ECO:0007669"/>
    <property type="project" value="TreeGrafter"/>
</dbReference>
<dbReference type="Gene3D" id="3.20.20.80">
    <property type="entry name" value="Glycosidases"/>
    <property type="match status" value="1"/>
</dbReference>
<protein>
    <submittedName>
        <fullName evidence="4">Uncharacterized protein</fullName>
    </submittedName>
</protein>
<keyword evidence="3" id="KW-1185">Reference proteome</keyword>
<dbReference type="GO" id="GO:0016020">
    <property type="term" value="C:membrane"/>
    <property type="evidence" value="ECO:0007669"/>
    <property type="project" value="InterPro"/>
</dbReference>
<feature type="signal peptide" evidence="2">
    <location>
        <begin position="1"/>
        <end position="17"/>
    </location>
</feature>
<dbReference type="PANTHER" id="PTHR46145">
    <property type="entry name" value="HEPARANASE"/>
    <property type="match status" value="1"/>
</dbReference>
<dbReference type="InterPro" id="IPR017853">
    <property type="entry name" value="GH"/>
</dbReference>
<comment type="similarity">
    <text evidence="1">Belongs to the glycosyl hydrolase 79 family.</text>
</comment>
<dbReference type="GO" id="GO:0016798">
    <property type="term" value="F:hydrolase activity, acting on glycosyl bonds"/>
    <property type="evidence" value="ECO:0007669"/>
    <property type="project" value="InterPro"/>
</dbReference>
<dbReference type="PANTHER" id="PTHR46145:SF4">
    <property type="entry name" value="HEPARANASE"/>
    <property type="match status" value="1"/>
</dbReference>
<sequence>MIYFFLYIGLLWNFSLAISFNVTVNVDSPIGNVSDKFISFTLDAYQVGQKDWAGMNFTELEPLAKALGPSYYRFGGTSADLLTFVENGTTYREKLAYSLMNITISGAQFDQLYTFTKNVGWRLIFDFDLLRRNSDDKWDPTNAINLLNYTTSKGYEYDFELGNVIISMAELLE</sequence>
<dbReference type="GO" id="GO:0005615">
    <property type="term" value="C:extracellular space"/>
    <property type="evidence" value="ECO:0007669"/>
    <property type="project" value="TreeGrafter"/>
</dbReference>
<organism evidence="3 4">
    <name type="scientific">Acrobeloides nanus</name>
    <dbReference type="NCBI Taxonomy" id="290746"/>
    <lineage>
        <taxon>Eukaryota</taxon>
        <taxon>Metazoa</taxon>
        <taxon>Ecdysozoa</taxon>
        <taxon>Nematoda</taxon>
        <taxon>Chromadorea</taxon>
        <taxon>Rhabditida</taxon>
        <taxon>Tylenchina</taxon>
        <taxon>Cephalobomorpha</taxon>
        <taxon>Cephaloboidea</taxon>
        <taxon>Cephalobidae</taxon>
        <taxon>Acrobeloides</taxon>
    </lineage>
</organism>
<dbReference type="SUPFAM" id="SSF51445">
    <property type="entry name" value="(Trans)glycosidases"/>
    <property type="match status" value="1"/>
</dbReference>
<evidence type="ECO:0000256" key="1">
    <source>
        <dbReference type="ARBA" id="ARBA00009800"/>
    </source>
</evidence>
<keyword evidence="2" id="KW-0732">Signal</keyword>
<dbReference type="InterPro" id="IPR005199">
    <property type="entry name" value="Glyco_hydro_79"/>
</dbReference>
<proteinExistence type="inferred from homology"/>
<reference evidence="4" key="1">
    <citation type="submission" date="2022-11" db="UniProtKB">
        <authorList>
            <consortium name="WormBaseParasite"/>
        </authorList>
    </citation>
    <scope>IDENTIFICATION</scope>
</reference>
<evidence type="ECO:0000313" key="3">
    <source>
        <dbReference type="Proteomes" id="UP000887540"/>
    </source>
</evidence>
<evidence type="ECO:0000256" key="2">
    <source>
        <dbReference type="SAM" id="SignalP"/>
    </source>
</evidence>
<evidence type="ECO:0000313" key="4">
    <source>
        <dbReference type="WBParaSite" id="ACRNAN_scaffold4314.g24038.t1"/>
    </source>
</evidence>
<name>A0A914DWT8_9BILA</name>
<dbReference type="WBParaSite" id="ACRNAN_scaffold4314.g24038.t1">
    <property type="protein sequence ID" value="ACRNAN_scaffold4314.g24038.t1"/>
    <property type="gene ID" value="ACRNAN_scaffold4314.g24038"/>
</dbReference>
<dbReference type="AlphaFoldDB" id="A0A914DWT8"/>
<dbReference type="Pfam" id="PF03662">
    <property type="entry name" value="Glyco_hydro_79n"/>
    <property type="match status" value="1"/>
</dbReference>
<dbReference type="Proteomes" id="UP000887540">
    <property type="component" value="Unplaced"/>
</dbReference>